<organism evidence="1 2">
    <name type="scientific">Portunus trituberculatus</name>
    <name type="common">Swimming crab</name>
    <name type="synonym">Neptunus trituberculatus</name>
    <dbReference type="NCBI Taxonomy" id="210409"/>
    <lineage>
        <taxon>Eukaryota</taxon>
        <taxon>Metazoa</taxon>
        <taxon>Ecdysozoa</taxon>
        <taxon>Arthropoda</taxon>
        <taxon>Crustacea</taxon>
        <taxon>Multicrustacea</taxon>
        <taxon>Malacostraca</taxon>
        <taxon>Eumalacostraca</taxon>
        <taxon>Eucarida</taxon>
        <taxon>Decapoda</taxon>
        <taxon>Pleocyemata</taxon>
        <taxon>Brachyura</taxon>
        <taxon>Eubrachyura</taxon>
        <taxon>Portunoidea</taxon>
        <taxon>Portunidae</taxon>
        <taxon>Portuninae</taxon>
        <taxon>Portunus</taxon>
    </lineage>
</organism>
<accession>A0A5B7GC59</accession>
<evidence type="ECO:0000313" key="2">
    <source>
        <dbReference type="Proteomes" id="UP000324222"/>
    </source>
</evidence>
<evidence type="ECO:0000313" key="1">
    <source>
        <dbReference type="EMBL" id="MPC55126.1"/>
    </source>
</evidence>
<dbReference type="EMBL" id="VSRR010012916">
    <property type="protein sequence ID" value="MPC55126.1"/>
    <property type="molecule type" value="Genomic_DNA"/>
</dbReference>
<gene>
    <name evidence="1" type="ORF">E2C01_049057</name>
</gene>
<protein>
    <submittedName>
        <fullName evidence="1">Uncharacterized protein</fullName>
    </submittedName>
</protein>
<name>A0A5B7GC59_PORTR</name>
<dbReference type="Proteomes" id="UP000324222">
    <property type="component" value="Unassembled WGS sequence"/>
</dbReference>
<dbReference type="AlphaFoldDB" id="A0A5B7GC59"/>
<comment type="caution">
    <text evidence="1">The sequence shown here is derived from an EMBL/GenBank/DDBJ whole genome shotgun (WGS) entry which is preliminary data.</text>
</comment>
<keyword evidence="2" id="KW-1185">Reference proteome</keyword>
<reference evidence="1 2" key="1">
    <citation type="submission" date="2019-05" db="EMBL/GenBank/DDBJ databases">
        <title>Another draft genome of Portunus trituberculatus and its Hox gene families provides insights of decapod evolution.</title>
        <authorList>
            <person name="Jeong J.-H."/>
            <person name="Song I."/>
            <person name="Kim S."/>
            <person name="Choi T."/>
            <person name="Kim D."/>
            <person name="Ryu S."/>
            <person name="Kim W."/>
        </authorList>
    </citation>
    <scope>NUCLEOTIDE SEQUENCE [LARGE SCALE GENOMIC DNA]</scope>
    <source>
        <tissue evidence="1">Muscle</tissue>
    </source>
</reference>
<proteinExistence type="predicted"/>
<sequence>MCLVQVKAHEVRAVAMSALFREIQSIPAVLRAGTWKRSLNLYSGKSCDAPLTPLVLSLSWDTSAAPSSRYGLCLASFGFVRGFNFSDRLNNNSGYK</sequence>